<dbReference type="Proteomes" id="UP000618051">
    <property type="component" value="Unassembled WGS sequence"/>
</dbReference>
<accession>A0A835NM70</accession>
<proteinExistence type="predicted"/>
<reference evidence="2" key="3">
    <citation type="submission" date="2022-01" db="EMBL/GenBank/DDBJ databases">
        <authorList>
            <person name="Rubenstein D.R."/>
        </authorList>
    </citation>
    <scope>NUCLEOTIDE SEQUENCE</scope>
    <source>
        <strain evidence="2">SS15</strain>
        <tissue evidence="2">Liver</tissue>
    </source>
</reference>
<protein>
    <submittedName>
        <fullName evidence="1">Uncharacterized protein</fullName>
    </submittedName>
</protein>
<dbReference type="PANTHER" id="PTHR47236:SF5">
    <property type="entry name" value="GENE, 32742-RELATED"/>
    <property type="match status" value="1"/>
</dbReference>
<gene>
    <name evidence="2" type="ORF">IHE44_0008618</name>
    <name evidence="1" type="ORF">IHE44_003073</name>
</gene>
<comment type="caution">
    <text evidence="1">The sequence shown here is derived from an EMBL/GenBank/DDBJ whole genome shotgun (WGS) entry which is preliminary data.</text>
</comment>
<name>A0A835NM70_9PASS</name>
<dbReference type="PANTHER" id="PTHR47236">
    <property type="entry name" value="GENE, 32742-RELATED-RELATED"/>
    <property type="match status" value="1"/>
</dbReference>
<dbReference type="EMBL" id="JADDUC010000150">
    <property type="protein sequence ID" value="KAG0117020.1"/>
    <property type="molecule type" value="Genomic_DNA"/>
</dbReference>
<reference evidence="1" key="1">
    <citation type="submission" date="2020-10" db="EMBL/GenBank/DDBJ databases">
        <title>Feather gene expression reveals the developmental basis of iridescence in African starlings.</title>
        <authorList>
            <person name="Rubenstein D.R."/>
        </authorList>
    </citation>
    <scope>NUCLEOTIDE SEQUENCE</scope>
    <source>
        <strain evidence="1">SS15</strain>
        <tissue evidence="1">Liver</tissue>
    </source>
</reference>
<evidence type="ECO:0000313" key="3">
    <source>
        <dbReference type="Proteomes" id="UP000618051"/>
    </source>
</evidence>
<dbReference type="AlphaFoldDB" id="A0A835NM70"/>
<sequence>LKAKETEVMEENKGQEFGDFVAFSLLSQRHLRQTDFSMDEDSRDILQLLEDNTEYFFLVLEFIEAVRLLQLRENHYKEMIRSLKSCNQEKFVDDANITSNEVKKFREQKMRKLKEQLKHFLEKKKTPNISSSFDPFQAPEFSLAVASSLPQSHVPGNAFSNSFFYQNSEKKLFILRECLGSGGGFLLLLVHCWAHVTAGDLSHDTNPLFLSLFHQALKACLSEMFSLRLQLSAAAPGNKSQGINQVLLKEEPFSTEEINLISQLLEVRVKNLTDMEALEKNLLLRVKSEESLSNKWLVKKKENFLHALSSSGREILGQRAHLEEETVDSLSPSELEDKVDALTEELVQILEDEQQFLSSEGNEDLLSYYLEITSLEKESLGKQINELEEEIAQGRKFASLHLIPKSGL</sequence>
<organism evidence="1">
    <name type="scientific">Lamprotornis superbus</name>
    <dbReference type="NCBI Taxonomy" id="245042"/>
    <lineage>
        <taxon>Eukaryota</taxon>
        <taxon>Metazoa</taxon>
        <taxon>Chordata</taxon>
        <taxon>Craniata</taxon>
        <taxon>Vertebrata</taxon>
        <taxon>Euteleostomi</taxon>
        <taxon>Archelosauria</taxon>
        <taxon>Archosauria</taxon>
        <taxon>Dinosauria</taxon>
        <taxon>Saurischia</taxon>
        <taxon>Theropoda</taxon>
        <taxon>Coelurosauria</taxon>
        <taxon>Aves</taxon>
        <taxon>Neognathae</taxon>
        <taxon>Neoaves</taxon>
        <taxon>Telluraves</taxon>
        <taxon>Australaves</taxon>
        <taxon>Passeriformes</taxon>
        <taxon>Sturnidae</taxon>
        <taxon>Lamprotornis</taxon>
    </lineage>
</organism>
<dbReference type="OrthoDB" id="439917at2759"/>
<keyword evidence="3" id="KW-1185">Reference proteome</keyword>
<reference evidence="2 3" key="2">
    <citation type="journal article" date="2021" name="J. Hered.">
        <title>Feather Gene Expression Elucidates the Developmental Basis of Plumage Iridescence in African Starlings.</title>
        <authorList>
            <person name="Rubenstein D.R."/>
            <person name="Corvelo A."/>
            <person name="MacManes M.D."/>
            <person name="Maia R."/>
            <person name="Narzisi G."/>
            <person name="Rousaki A."/>
            <person name="Vandenabeele P."/>
            <person name="Shawkey M.D."/>
            <person name="Solomon J."/>
        </authorList>
    </citation>
    <scope>NUCLEOTIDE SEQUENCE [LARGE SCALE GENOMIC DNA]</scope>
    <source>
        <strain evidence="2">SS15</strain>
    </source>
</reference>
<feature type="non-terminal residue" evidence="1">
    <location>
        <position position="1"/>
    </location>
</feature>
<evidence type="ECO:0000313" key="2">
    <source>
        <dbReference type="EMBL" id="KAI1230740.1"/>
    </source>
</evidence>
<dbReference type="EMBL" id="JADDUC020000029">
    <property type="protein sequence ID" value="KAI1230740.1"/>
    <property type="molecule type" value="Genomic_DNA"/>
</dbReference>
<evidence type="ECO:0000313" key="1">
    <source>
        <dbReference type="EMBL" id="KAG0117020.1"/>
    </source>
</evidence>